<feature type="region of interest" description="Disordered" evidence="1">
    <location>
        <begin position="96"/>
        <end position="125"/>
    </location>
</feature>
<feature type="domain" description="DUF7587" evidence="2">
    <location>
        <begin position="154"/>
        <end position="301"/>
    </location>
</feature>
<evidence type="ECO:0000259" key="2">
    <source>
        <dbReference type="Pfam" id="PF24494"/>
    </source>
</evidence>
<feature type="compositionally biased region" description="Polar residues" evidence="1">
    <location>
        <begin position="140"/>
        <end position="152"/>
    </location>
</feature>
<proteinExistence type="predicted"/>
<evidence type="ECO:0000313" key="4">
    <source>
        <dbReference type="Proteomes" id="UP001370758"/>
    </source>
</evidence>
<feature type="region of interest" description="Disordered" evidence="1">
    <location>
        <begin position="133"/>
        <end position="152"/>
    </location>
</feature>
<evidence type="ECO:0000256" key="1">
    <source>
        <dbReference type="SAM" id="MobiDB-lite"/>
    </source>
</evidence>
<protein>
    <recommendedName>
        <fullName evidence="2">DUF7587 domain-containing protein</fullName>
    </recommendedName>
</protein>
<gene>
    <name evidence="3" type="ORF">TWF481_000636</name>
</gene>
<reference evidence="3 4" key="1">
    <citation type="submission" date="2023-08" db="EMBL/GenBank/DDBJ databases">
        <authorList>
            <person name="Palmer J.M."/>
        </authorList>
    </citation>
    <scope>NUCLEOTIDE SEQUENCE [LARGE SCALE GENOMIC DNA]</scope>
    <source>
        <strain evidence="3 4">TWF481</strain>
    </source>
</reference>
<evidence type="ECO:0000313" key="3">
    <source>
        <dbReference type="EMBL" id="KAK6511730.1"/>
    </source>
</evidence>
<dbReference type="Proteomes" id="UP001370758">
    <property type="component" value="Unassembled WGS sequence"/>
</dbReference>
<keyword evidence="4" id="KW-1185">Reference proteome</keyword>
<name>A0AAV9WQF8_9PEZI</name>
<dbReference type="InterPro" id="IPR056009">
    <property type="entry name" value="DUF7587"/>
</dbReference>
<comment type="caution">
    <text evidence="3">The sequence shown here is derived from an EMBL/GenBank/DDBJ whole genome shotgun (WGS) entry which is preliminary data.</text>
</comment>
<dbReference type="Pfam" id="PF24494">
    <property type="entry name" value="DUF7587"/>
    <property type="match status" value="1"/>
</dbReference>
<dbReference type="EMBL" id="JAVHJL010000001">
    <property type="protein sequence ID" value="KAK6511730.1"/>
    <property type="molecule type" value="Genomic_DNA"/>
</dbReference>
<dbReference type="AlphaFoldDB" id="A0AAV9WQF8"/>
<sequence length="422" mass="48059">MQFDQFFTNERSRNLKFFKDVFIDTSFTDPQGKFNAIKEELTAAAESTGVNLVPRERDDDEVIKIYREVRKKQEILRARERLSAFVHTTPVKSPLFITDSSSDSDDQKVPDTPSKSSSKYSTESKKRKFMALYENPQPPQNRNTNGRKPTLPTNILFRYSDRESYGYNSSTLIRAGLFRDDITTPIPPPLEVNTPEFDTHAANHLNREKIPTPLISTSNSLMWVLRKAALSRRWTNATDPRITVIDPAYLQKTYRASDFISGLCKRRPMIPAAHRYGGHYDILVWGEIPEKAIVNVIDYIELLRATSIPRHIHVHFRMDIVSRVKINSVIYGMKFAVACSEEVDRAVEDFARIMLGGGWGEDLRERFATNVCLDWGIEARMGGQDVSKFFLPKWTAADAEELLSLNGRDGGQAEGMDQEGPV</sequence>
<accession>A0AAV9WQF8</accession>
<organism evidence="3 4">
    <name type="scientific">Arthrobotrys musiformis</name>
    <dbReference type="NCBI Taxonomy" id="47236"/>
    <lineage>
        <taxon>Eukaryota</taxon>
        <taxon>Fungi</taxon>
        <taxon>Dikarya</taxon>
        <taxon>Ascomycota</taxon>
        <taxon>Pezizomycotina</taxon>
        <taxon>Orbiliomycetes</taxon>
        <taxon>Orbiliales</taxon>
        <taxon>Orbiliaceae</taxon>
        <taxon>Arthrobotrys</taxon>
    </lineage>
</organism>